<gene>
    <name evidence="1" type="ORF">FGO68_gene3203</name>
</gene>
<proteinExistence type="predicted"/>
<dbReference type="Proteomes" id="UP000785679">
    <property type="component" value="Unassembled WGS sequence"/>
</dbReference>
<evidence type="ECO:0000313" key="1">
    <source>
        <dbReference type="EMBL" id="TNV82564.1"/>
    </source>
</evidence>
<sequence length="131" mass="15555">MSSQHISLEDHSKLLSTFKSYYRQHFNLQAFRQHKLEHFQCLTTHCYPATKEMWIREAPFNLQRASLCARDCGKNVEQIESVQQQAQVKLIKEYGERCQKESSAKQRESCLQEVMREQVEWINKTMSSLIQ</sequence>
<organism evidence="1 2">
    <name type="scientific">Halteria grandinella</name>
    <dbReference type="NCBI Taxonomy" id="5974"/>
    <lineage>
        <taxon>Eukaryota</taxon>
        <taxon>Sar</taxon>
        <taxon>Alveolata</taxon>
        <taxon>Ciliophora</taxon>
        <taxon>Intramacronucleata</taxon>
        <taxon>Spirotrichea</taxon>
        <taxon>Stichotrichia</taxon>
        <taxon>Sporadotrichida</taxon>
        <taxon>Halteriidae</taxon>
        <taxon>Halteria</taxon>
    </lineage>
</organism>
<evidence type="ECO:0000313" key="2">
    <source>
        <dbReference type="Proteomes" id="UP000785679"/>
    </source>
</evidence>
<comment type="caution">
    <text evidence="1">The sequence shown here is derived from an EMBL/GenBank/DDBJ whole genome shotgun (WGS) entry which is preliminary data.</text>
</comment>
<accession>A0A8J8T525</accession>
<name>A0A8J8T525_HALGN</name>
<dbReference type="EMBL" id="RRYP01004805">
    <property type="protein sequence ID" value="TNV82564.1"/>
    <property type="molecule type" value="Genomic_DNA"/>
</dbReference>
<dbReference type="AlphaFoldDB" id="A0A8J8T525"/>
<protein>
    <submittedName>
        <fullName evidence="1">Uncharacterized protein</fullName>
    </submittedName>
</protein>
<reference evidence="1" key="1">
    <citation type="submission" date="2019-06" db="EMBL/GenBank/DDBJ databases">
        <authorList>
            <person name="Zheng W."/>
        </authorList>
    </citation>
    <scope>NUCLEOTIDE SEQUENCE</scope>
    <source>
        <strain evidence="1">QDHG01</strain>
    </source>
</reference>
<keyword evidence="2" id="KW-1185">Reference proteome</keyword>